<accession>A0A0H5QL12</accession>
<dbReference type="GO" id="GO:0005634">
    <property type="term" value="C:nucleus"/>
    <property type="evidence" value="ECO:0007669"/>
    <property type="project" value="UniProtKB-SubCell"/>
</dbReference>
<protein>
    <recommendedName>
        <fullName evidence="7">DNA polymerase eta</fullName>
    </recommendedName>
</protein>
<evidence type="ECO:0000256" key="1">
    <source>
        <dbReference type="ARBA" id="ARBA00004123"/>
    </source>
</evidence>
<dbReference type="Gene3D" id="1.10.150.20">
    <property type="entry name" value="5' to 3' exonuclease, C-terminal subdomain"/>
    <property type="match status" value="1"/>
</dbReference>
<dbReference type="InterPro" id="IPR043128">
    <property type="entry name" value="Rev_trsase/Diguanyl_cyclase"/>
</dbReference>
<dbReference type="Gene3D" id="3.40.1170.60">
    <property type="match status" value="1"/>
</dbReference>
<evidence type="ECO:0000259" key="9">
    <source>
        <dbReference type="PROSITE" id="PS50173"/>
    </source>
</evidence>
<keyword evidence="5" id="KW-0234">DNA repair</keyword>
<evidence type="ECO:0000256" key="4">
    <source>
        <dbReference type="ARBA" id="ARBA00022763"/>
    </source>
</evidence>
<dbReference type="EMBL" id="HACM01002363">
    <property type="protein sequence ID" value="CRZ02805.1"/>
    <property type="molecule type" value="Transcribed_RNA"/>
</dbReference>
<dbReference type="PROSITE" id="PS50173">
    <property type="entry name" value="UMUC"/>
    <property type="match status" value="1"/>
</dbReference>
<dbReference type="AlphaFoldDB" id="A0A0H5QL12"/>
<comment type="subcellular location">
    <subcellularLocation>
        <location evidence="1">Nucleus</location>
    </subcellularLocation>
</comment>
<dbReference type="SUPFAM" id="SSF100879">
    <property type="entry name" value="Lesion bypass DNA polymerase (Y-family), little finger domain"/>
    <property type="match status" value="1"/>
</dbReference>
<dbReference type="InterPro" id="IPR001126">
    <property type="entry name" value="UmuC"/>
</dbReference>
<dbReference type="GO" id="GO:0005657">
    <property type="term" value="C:replication fork"/>
    <property type="evidence" value="ECO:0007669"/>
    <property type="project" value="TreeGrafter"/>
</dbReference>
<feature type="domain" description="UmuC" evidence="9">
    <location>
        <begin position="5"/>
        <end position="248"/>
    </location>
</feature>
<dbReference type="Pfam" id="PF11799">
    <property type="entry name" value="IMS_C"/>
    <property type="match status" value="1"/>
</dbReference>
<dbReference type="Gene3D" id="3.30.70.270">
    <property type="match status" value="2"/>
</dbReference>
<keyword evidence="6" id="KW-0539">Nucleus</keyword>
<dbReference type="InterPro" id="IPR052230">
    <property type="entry name" value="DNA_polymerase_eta"/>
</dbReference>
<dbReference type="Pfam" id="PF21704">
    <property type="entry name" value="POLH-Rev1_HhH"/>
    <property type="match status" value="1"/>
</dbReference>
<feature type="region of interest" description="Disordered" evidence="8">
    <location>
        <begin position="419"/>
        <end position="439"/>
    </location>
</feature>
<dbReference type="FunFam" id="1.10.150.20:FF:000014">
    <property type="entry name" value="Polymerase (DNA directed), eta"/>
    <property type="match status" value="1"/>
</dbReference>
<name>A0A0H5QL12_9EUKA</name>
<dbReference type="GO" id="GO:0006281">
    <property type="term" value="P:DNA repair"/>
    <property type="evidence" value="ECO:0007669"/>
    <property type="project" value="UniProtKB-KW"/>
</dbReference>
<organism evidence="10">
    <name type="scientific">Spongospora subterranea</name>
    <dbReference type="NCBI Taxonomy" id="70186"/>
    <lineage>
        <taxon>Eukaryota</taxon>
        <taxon>Sar</taxon>
        <taxon>Rhizaria</taxon>
        <taxon>Endomyxa</taxon>
        <taxon>Phytomyxea</taxon>
        <taxon>Plasmodiophorida</taxon>
        <taxon>Plasmodiophoridae</taxon>
        <taxon>Spongospora</taxon>
    </lineage>
</organism>
<reference evidence="10" key="1">
    <citation type="submission" date="2015-04" db="EMBL/GenBank/DDBJ databases">
        <title>The genome sequence of the plant pathogenic Rhizarian Plasmodiophora brassicae reveals insights in its biotrophic life cycle and the origin of chitin synthesis.</title>
        <authorList>
            <person name="Schwelm A."/>
            <person name="Fogelqvist J."/>
            <person name="Knaust A."/>
            <person name="Julke S."/>
            <person name="Lilja T."/>
            <person name="Dhandapani V."/>
            <person name="Bonilla-Rosso G."/>
            <person name="Karlsson M."/>
            <person name="Shevchenko A."/>
            <person name="Choi S.R."/>
            <person name="Kim H.G."/>
            <person name="Park J.Y."/>
            <person name="Lim Y.P."/>
            <person name="Ludwig-Muller J."/>
            <person name="Dixelius C."/>
        </authorList>
    </citation>
    <scope>NUCLEOTIDE SEQUENCE</scope>
    <source>
        <tissue evidence="10">Potato root galls</tissue>
    </source>
</reference>
<keyword evidence="4" id="KW-0227">DNA damage</keyword>
<dbReference type="PANTHER" id="PTHR45873:SF1">
    <property type="entry name" value="DNA POLYMERASE ETA"/>
    <property type="match status" value="1"/>
</dbReference>
<sequence length="439" mass="48305">MSREIALIDLDCFYCQVEQNRLSVSRDIPLAVRQWDGLVAVNYAARARGLGSRHFSGPDSLINVLKQCPELVLVHTDTMDSSGETTSYLPNARPVAKESCKINLGRYRAASATVMAIIVSYSSLITVEKASIDEAFLDLTKLVDARVKSNCIPSNFIGVIEGSSDREPRSPSDLTEQRLLVASHIVDAIRQRIFHQLNYTCSAGIAANKPFAKLIAGRNKPFQQTVLLPELTPLLLSQVSISSIRGLGGKFGQIAADQLNVAYLSEISSRFTLAELQRRLGGSGKWLWDIAHGIDHEPVMEKGPPKSFQASKTFRTALSFEEAKTWCGTLSIELSLRIQEDMEMFDRIPRHIQVQFSGHMASSPISQFTAESITKTVGGLMDGLSSQYKPCRGISLRVSGFTSSDNTTPKIDQFFKLRLPDQPSNDGDHVALENQSVGI</sequence>
<dbReference type="GO" id="GO:0046872">
    <property type="term" value="F:metal ion binding"/>
    <property type="evidence" value="ECO:0007669"/>
    <property type="project" value="UniProtKB-KW"/>
</dbReference>
<evidence type="ECO:0000256" key="7">
    <source>
        <dbReference type="ARBA" id="ARBA00044975"/>
    </source>
</evidence>
<dbReference type="GO" id="GO:0003684">
    <property type="term" value="F:damaged DNA binding"/>
    <property type="evidence" value="ECO:0007669"/>
    <property type="project" value="InterPro"/>
</dbReference>
<evidence type="ECO:0000256" key="6">
    <source>
        <dbReference type="ARBA" id="ARBA00023242"/>
    </source>
</evidence>
<dbReference type="GO" id="GO:0003887">
    <property type="term" value="F:DNA-directed DNA polymerase activity"/>
    <property type="evidence" value="ECO:0007669"/>
    <property type="project" value="TreeGrafter"/>
</dbReference>
<dbReference type="PIRSF" id="PIRSF036603">
    <property type="entry name" value="DPol_eta"/>
    <property type="match status" value="1"/>
</dbReference>
<keyword evidence="2" id="KW-0808">Transferase</keyword>
<dbReference type="GO" id="GO:0009314">
    <property type="term" value="P:response to radiation"/>
    <property type="evidence" value="ECO:0007669"/>
    <property type="project" value="TreeGrafter"/>
</dbReference>
<evidence type="ECO:0000256" key="2">
    <source>
        <dbReference type="ARBA" id="ARBA00022679"/>
    </source>
</evidence>
<proteinExistence type="predicted"/>
<dbReference type="InterPro" id="IPR043502">
    <property type="entry name" value="DNA/RNA_pol_sf"/>
</dbReference>
<dbReference type="GO" id="GO:0042276">
    <property type="term" value="P:error-prone translesion synthesis"/>
    <property type="evidence" value="ECO:0007669"/>
    <property type="project" value="TreeGrafter"/>
</dbReference>
<dbReference type="Pfam" id="PF00817">
    <property type="entry name" value="IMS"/>
    <property type="match status" value="1"/>
</dbReference>
<dbReference type="PANTHER" id="PTHR45873">
    <property type="entry name" value="DNA POLYMERASE ETA"/>
    <property type="match status" value="1"/>
</dbReference>
<dbReference type="Gene3D" id="3.30.1490.100">
    <property type="entry name" value="DNA polymerase, Y-family, little finger domain"/>
    <property type="match status" value="1"/>
</dbReference>
<evidence type="ECO:0000313" key="10">
    <source>
        <dbReference type="EMBL" id="CRZ02805.1"/>
    </source>
</evidence>
<dbReference type="InterPro" id="IPR036775">
    <property type="entry name" value="DNA_pol_Y-fam_lit_finger_sf"/>
</dbReference>
<dbReference type="GO" id="GO:0035861">
    <property type="term" value="C:site of double-strand break"/>
    <property type="evidence" value="ECO:0007669"/>
    <property type="project" value="TreeGrafter"/>
</dbReference>
<evidence type="ECO:0000256" key="5">
    <source>
        <dbReference type="ARBA" id="ARBA00023204"/>
    </source>
</evidence>
<dbReference type="SUPFAM" id="SSF56672">
    <property type="entry name" value="DNA/RNA polymerases"/>
    <property type="match status" value="1"/>
</dbReference>
<evidence type="ECO:0000256" key="3">
    <source>
        <dbReference type="ARBA" id="ARBA00022723"/>
    </source>
</evidence>
<dbReference type="InterPro" id="IPR017961">
    <property type="entry name" value="DNA_pol_Y-fam_little_finger"/>
</dbReference>
<evidence type="ECO:0000256" key="8">
    <source>
        <dbReference type="SAM" id="MobiDB-lite"/>
    </source>
</evidence>
<keyword evidence="3" id="KW-0479">Metal-binding</keyword>